<evidence type="ECO:0000256" key="1">
    <source>
        <dbReference type="SAM" id="Phobius"/>
    </source>
</evidence>
<accession>A0A3B1C4J5</accession>
<dbReference type="AlphaFoldDB" id="A0A3B1C4J5"/>
<gene>
    <name evidence="2" type="ORF">MNBD_NITROSPINAE01-276</name>
</gene>
<dbReference type="Gene3D" id="1.20.120.1760">
    <property type="match status" value="1"/>
</dbReference>
<feature type="transmembrane region" description="Helical" evidence="1">
    <location>
        <begin position="172"/>
        <end position="192"/>
    </location>
</feature>
<keyword evidence="1" id="KW-1133">Transmembrane helix</keyword>
<name>A0A3B1C4J5_9ZZZZ</name>
<dbReference type="EMBL" id="UOGC01000078">
    <property type="protein sequence ID" value="VAX18758.1"/>
    <property type="molecule type" value="Genomic_DNA"/>
</dbReference>
<dbReference type="GO" id="GO:0016020">
    <property type="term" value="C:membrane"/>
    <property type="evidence" value="ECO:0007669"/>
    <property type="project" value="InterPro"/>
</dbReference>
<protein>
    <recommendedName>
        <fullName evidence="3">CDP-diacylglycerol--serine O-phosphatidyltransferase</fullName>
    </recommendedName>
</protein>
<keyword evidence="1" id="KW-0472">Membrane</keyword>
<organism evidence="2">
    <name type="scientific">hydrothermal vent metagenome</name>
    <dbReference type="NCBI Taxonomy" id="652676"/>
    <lineage>
        <taxon>unclassified sequences</taxon>
        <taxon>metagenomes</taxon>
        <taxon>ecological metagenomes</taxon>
    </lineage>
</organism>
<dbReference type="Pfam" id="PF01066">
    <property type="entry name" value="CDP-OH_P_transf"/>
    <property type="match status" value="1"/>
</dbReference>
<sequence>MEPLQKNFIYRNLANITSILGVLPLALLFLDDGYRYLIPLIIFNNVMDDLDGILAAKLNIRSRFGADLDNVCDAVAHVALALAVGAHFGGMVLMVSLIAAGSVILRATSRLNPAEASGGGTPTNELMRHTLFVLLLAHIFNVNPELYLVLIFLLNAITMGVPFKLPHLIRGLAKTATAVILVNMALVVAWLVPTVTPLIATAFFTTYLYSFVVGGGRWFQKRGAGRP</sequence>
<reference evidence="2" key="1">
    <citation type="submission" date="2018-06" db="EMBL/GenBank/DDBJ databases">
        <authorList>
            <person name="Zhirakovskaya E."/>
        </authorList>
    </citation>
    <scope>NUCLEOTIDE SEQUENCE</scope>
</reference>
<dbReference type="GO" id="GO:0016780">
    <property type="term" value="F:phosphotransferase activity, for other substituted phosphate groups"/>
    <property type="evidence" value="ECO:0007669"/>
    <property type="project" value="InterPro"/>
</dbReference>
<keyword evidence="1" id="KW-0812">Transmembrane</keyword>
<feature type="transmembrane region" description="Helical" evidence="1">
    <location>
        <begin position="198"/>
        <end position="219"/>
    </location>
</feature>
<proteinExistence type="predicted"/>
<feature type="transmembrane region" description="Helical" evidence="1">
    <location>
        <begin position="12"/>
        <end position="30"/>
    </location>
</feature>
<dbReference type="InterPro" id="IPR043130">
    <property type="entry name" value="CDP-OH_PTrfase_TM_dom"/>
</dbReference>
<dbReference type="GO" id="GO:0008654">
    <property type="term" value="P:phospholipid biosynthetic process"/>
    <property type="evidence" value="ECO:0007669"/>
    <property type="project" value="InterPro"/>
</dbReference>
<evidence type="ECO:0000313" key="2">
    <source>
        <dbReference type="EMBL" id="VAX18758.1"/>
    </source>
</evidence>
<feature type="transmembrane region" description="Helical" evidence="1">
    <location>
        <begin position="78"/>
        <end position="105"/>
    </location>
</feature>
<dbReference type="InterPro" id="IPR000462">
    <property type="entry name" value="CDP-OH_P_trans"/>
</dbReference>
<evidence type="ECO:0008006" key="3">
    <source>
        <dbReference type="Google" id="ProtNLM"/>
    </source>
</evidence>